<organism evidence="1">
    <name type="scientific">marine sediment metagenome</name>
    <dbReference type="NCBI Taxonomy" id="412755"/>
    <lineage>
        <taxon>unclassified sequences</taxon>
        <taxon>metagenomes</taxon>
        <taxon>ecological metagenomes</taxon>
    </lineage>
</organism>
<dbReference type="PANTHER" id="PTHR43600:SF4">
    <property type="entry name" value="CYTOSOLIC NIFE-HYDROGENASE, ALPHA SUBUNIT"/>
    <property type="match status" value="1"/>
</dbReference>
<dbReference type="AlphaFoldDB" id="A0A0F9X3Y1"/>
<protein>
    <recommendedName>
        <fullName evidence="2">Ni/Fe hydrogenase subunit alpha</fullName>
    </recommendedName>
</protein>
<dbReference type="Gene3D" id="1.10.645.10">
    <property type="entry name" value="Cytochrome-c3 Hydrogenase, chain B"/>
    <property type="match status" value="1"/>
</dbReference>
<dbReference type="Pfam" id="PF00374">
    <property type="entry name" value="NiFeSe_Hases"/>
    <property type="match status" value="2"/>
</dbReference>
<dbReference type="EMBL" id="LAZR01000085">
    <property type="protein sequence ID" value="KKN93536.1"/>
    <property type="molecule type" value="Genomic_DNA"/>
</dbReference>
<dbReference type="InterPro" id="IPR001501">
    <property type="entry name" value="Ni-dep_hyd_lsu"/>
</dbReference>
<name>A0A0F9X3Y1_9ZZZZ</name>
<dbReference type="GO" id="GO:0016151">
    <property type="term" value="F:nickel cation binding"/>
    <property type="evidence" value="ECO:0007669"/>
    <property type="project" value="InterPro"/>
</dbReference>
<gene>
    <name evidence="1" type="ORF">LCGC14_0197250</name>
</gene>
<sequence length="418" mass="47559">MHDNEKIKIDYIAKIEGHASFLADIVKGEIQKARIEVEEGARLIEGILINRKIEELPEIASRICGICPTVHYLTSLKAIESALNVKISEQTLLLRKLMMTGQIMTSHSLHLFFFSCPDFLGLESGLELIKKCPVEASYSIKLRDIGNKITEIIGGRAVHPLTPTVGGFRKLPKRKDLENLKAACLKLLPEVKRLAQFFLKLDYPEFERKTDYICLADNKEYAVHNGKIEGLNTKDFLGKIKEIQISESVVKRTSYRNSYMVGALPRIKNNNQYLNSLAKKIFLESKIQNHYFNPFYNILAQAIEIVHFLEEAIKLIDNILEAGIKEEKPEFQVKDGRGIVAMEAPRGLLFYDVQVAEDGTVSDLNIITPTVQNLANLEKDLEDFENLKDWKKLNKEQKKQKIAMLIRAYDPCITCATH</sequence>
<proteinExistence type="predicted"/>
<evidence type="ECO:0008006" key="2">
    <source>
        <dbReference type="Google" id="ProtNLM"/>
    </source>
</evidence>
<comment type="caution">
    <text evidence="1">The sequence shown here is derived from an EMBL/GenBank/DDBJ whole genome shotgun (WGS) entry which is preliminary data.</text>
</comment>
<accession>A0A0F9X3Y1</accession>
<evidence type="ECO:0000313" key="1">
    <source>
        <dbReference type="EMBL" id="KKN93536.1"/>
    </source>
</evidence>
<dbReference type="InterPro" id="IPR029014">
    <property type="entry name" value="NiFe-Hase_large"/>
</dbReference>
<dbReference type="SUPFAM" id="SSF56762">
    <property type="entry name" value="HydB/Nqo4-like"/>
    <property type="match status" value="1"/>
</dbReference>
<dbReference type="PANTHER" id="PTHR43600">
    <property type="entry name" value="COENZYME F420 HYDROGENASE, SUBUNIT ALPHA"/>
    <property type="match status" value="1"/>
</dbReference>
<reference evidence="1" key="1">
    <citation type="journal article" date="2015" name="Nature">
        <title>Complex archaea that bridge the gap between prokaryotes and eukaryotes.</title>
        <authorList>
            <person name="Spang A."/>
            <person name="Saw J.H."/>
            <person name="Jorgensen S.L."/>
            <person name="Zaremba-Niedzwiedzka K."/>
            <person name="Martijn J."/>
            <person name="Lind A.E."/>
            <person name="van Eijk R."/>
            <person name="Schleper C."/>
            <person name="Guy L."/>
            <person name="Ettema T.J."/>
        </authorList>
    </citation>
    <scope>NUCLEOTIDE SEQUENCE</scope>
</reference>